<feature type="compositionally biased region" description="Polar residues" evidence="1">
    <location>
        <begin position="1"/>
        <end position="11"/>
    </location>
</feature>
<keyword evidence="3" id="KW-1185">Reference proteome</keyword>
<protein>
    <submittedName>
        <fullName evidence="2">Uncharacterized protein</fullName>
    </submittedName>
</protein>
<gene>
    <name evidence="2" type="ORF">DY000_02022564</name>
</gene>
<name>A0ABQ7E431_BRACR</name>
<comment type="caution">
    <text evidence="2">The sequence shown here is derived from an EMBL/GenBank/DDBJ whole genome shotgun (WGS) entry which is preliminary data.</text>
</comment>
<sequence>MKGTSYGQAHTVNAAPYLATRHKGWSGNIKETRKLSAGAWKMENEARKESEAP</sequence>
<proteinExistence type="predicted"/>
<evidence type="ECO:0000313" key="3">
    <source>
        <dbReference type="Proteomes" id="UP000266723"/>
    </source>
</evidence>
<accession>A0ABQ7E431</accession>
<evidence type="ECO:0000313" key="2">
    <source>
        <dbReference type="EMBL" id="KAF3591973.1"/>
    </source>
</evidence>
<evidence type="ECO:0000256" key="1">
    <source>
        <dbReference type="SAM" id="MobiDB-lite"/>
    </source>
</evidence>
<reference evidence="2 3" key="1">
    <citation type="journal article" date="2020" name="BMC Genomics">
        <title>Intraspecific diversification of the crop wild relative Brassica cretica Lam. using demographic model selection.</title>
        <authorList>
            <person name="Kioukis A."/>
            <person name="Michalopoulou V.A."/>
            <person name="Briers L."/>
            <person name="Pirintsos S."/>
            <person name="Studholme D.J."/>
            <person name="Pavlidis P."/>
            <person name="Sarris P.F."/>
        </authorList>
    </citation>
    <scope>NUCLEOTIDE SEQUENCE [LARGE SCALE GENOMIC DNA]</scope>
    <source>
        <strain evidence="3">cv. PFS-1207/04</strain>
    </source>
</reference>
<feature type="region of interest" description="Disordered" evidence="1">
    <location>
        <begin position="1"/>
        <end position="23"/>
    </location>
</feature>
<dbReference type="Proteomes" id="UP000266723">
    <property type="component" value="Unassembled WGS sequence"/>
</dbReference>
<dbReference type="EMBL" id="QGKV02000299">
    <property type="protein sequence ID" value="KAF3591973.1"/>
    <property type="molecule type" value="Genomic_DNA"/>
</dbReference>
<organism evidence="2 3">
    <name type="scientific">Brassica cretica</name>
    <name type="common">Mustard</name>
    <dbReference type="NCBI Taxonomy" id="69181"/>
    <lineage>
        <taxon>Eukaryota</taxon>
        <taxon>Viridiplantae</taxon>
        <taxon>Streptophyta</taxon>
        <taxon>Embryophyta</taxon>
        <taxon>Tracheophyta</taxon>
        <taxon>Spermatophyta</taxon>
        <taxon>Magnoliopsida</taxon>
        <taxon>eudicotyledons</taxon>
        <taxon>Gunneridae</taxon>
        <taxon>Pentapetalae</taxon>
        <taxon>rosids</taxon>
        <taxon>malvids</taxon>
        <taxon>Brassicales</taxon>
        <taxon>Brassicaceae</taxon>
        <taxon>Brassiceae</taxon>
        <taxon>Brassica</taxon>
    </lineage>
</organism>